<protein>
    <submittedName>
        <fullName evidence="1">Uncharacterized protein</fullName>
    </submittedName>
</protein>
<comment type="caution">
    <text evidence="1">The sequence shown here is derived from an EMBL/GenBank/DDBJ whole genome shotgun (WGS) entry which is preliminary data.</text>
</comment>
<proteinExistence type="predicted"/>
<reference evidence="1" key="1">
    <citation type="journal article" date="2015" name="Nature">
        <title>Complex archaea that bridge the gap between prokaryotes and eukaryotes.</title>
        <authorList>
            <person name="Spang A."/>
            <person name="Saw J.H."/>
            <person name="Jorgensen S.L."/>
            <person name="Zaremba-Niedzwiedzka K."/>
            <person name="Martijn J."/>
            <person name="Lind A.E."/>
            <person name="van Eijk R."/>
            <person name="Schleper C."/>
            <person name="Guy L."/>
            <person name="Ettema T.J."/>
        </authorList>
    </citation>
    <scope>NUCLEOTIDE SEQUENCE</scope>
</reference>
<gene>
    <name evidence="1" type="ORF">LCGC14_0877250</name>
</gene>
<organism evidence="1">
    <name type="scientific">marine sediment metagenome</name>
    <dbReference type="NCBI Taxonomy" id="412755"/>
    <lineage>
        <taxon>unclassified sequences</taxon>
        <taxon>metagenomes</taxon>
        <taxon>ecological metagenomes</taxon>
    </lineage>
</organism>
<feature type="non-terminal residue" evidence="1">
    <location>
        <position position="45"/>
    </location>
</feature>
<evidence type="ECO:0000313" key="1">
    <source>
        <dbReference type="EMBL" id="KKN26171.1"/>
    </source>
</evidence>
<dbReference type="EMBL" id="LAZR01002741">
    <property type="protein sequence ID" value="KKN26171.1"/>
    <property type="molecule type" value="Genomic_DNA"/>
</dbReference>
<accession>A0A0F9RMJ8</accession>
<dbReference type="AlphaFoldDB" id="A0A0F9RMJ8"/>
<sequence>MVRILIIAGYLEANIKNETFKTRSIKGGASKSITNIVNSLRDIKN</sequence>
<name>A0A0F9RMJ8_9ZZZZ</name>